<gene>
    <name evidence="2" type="ORF">BMF94_2579</name>
</gene>
<dbReference type="Proteomes" id="UP000237144">
    <property type="component" value="Unassembled WGS sequence"/>
</dbReference>
<protein>
    <submittedName>
        <fullName evidence="2">Uncharacterized protein</fullName>
    </submittedName>
</protein>
<keyword evidence="1" id="KW-0472">Membrane</keyword>
<keyword evidence="3" id="KW-1185">Reference proteome</keyword>
<dbReference type="AlphaFoldDB" id="A0A2S5BC81"/>
<feature type="transmembrane region" description="Helical" evidence="1">
    <location>
        <begin position="80"/>
        <end position="106"/>
    </location>
</feature>
<comment type="caution">
    <text evidence="2">The sequence shown here is derived from an EMBL/GenBank/DDBJ whole genome shotgun (WGS) entry which is preliminary data.</text>
</comment>
<evidence type="ECO:0000313" key="3">
    <source>
        <dbReference type="Proteomes" id="UP000237144"/>
    </source>
</evidence>
<dbReference type="OrthoDB" id="2117453at2759"/>
<keyword evidence="1" id="KW-0812">Transmembrane</keyword>
<accession>A0A2S5BC81</accession>
<reference evidence="2 3" key="1">
    <citation type="journal article" date="2018" name="Front. Microbiol.">
        <title>Prospects for Fungal Bioremediation of Acidic Radioactive Waste Sites: Characterization and Genome Sequence of Rhodotorula taiwanensis MD1149.</title>
        <authorList>
            <person name="Tkavc R."/>
            <person name="Matrosova V.Y."/>
            <person name="Grichenko O.E."/>
            <person name="Gostincar C."/>
            <person name="Volpe R.P."/>
            <person name="Klimenkova P."/>
            <person name="Gaidamakova E.K."/>
            <person name="Zhou C.E."/>
            <person name="Stewart B.J."/>
            <person name="Lyman M.G."/>
            <person name="Malfatti S.A."/>
            <person name="Rubinfeld B."/>
            <person name="Courtot M."/>
            <person name="Singh J."/>
            <person name="Dalgard C.L."/>
            <person name="Hamilton T."/>
            <person name="Frey K.G."/>
            <person name="Gunde-Cimerman N."/>
            <person name="Dugan L."/>
            <person name="Daly M.J."/>
        </authorList>
    </citation>
    <scope>NUCLEOTIDE SEQUENCE [LARGE SCALE GENOMIC DNA]</scope>
    <source>
        <strain evidence="2 3">MD1149</strain>
    </source>
</reference>
<proteinExistence type="predicted"/>
<evidence type="ECO:0000313" key="2">
    <source>
        <dbReference type="EMBL" id="POY74385.1"/>
    </source>
</evidence>
<evidence type="ECO:0000256" key="1">
    <source>
        <dbReference type="SAM" id="Phobius"/>
    </source>
</evidence>
<name>A0A2S5BC81_9BASI</name>
<organism evidence="2 3">
    <name type="scientific">Rhodotorula taiwanensis</name>
    <dbReference type="NCBI Taxonomy" id="741276"/>
    <lineage>
        <taxon>Eukaryota</taxon>
        <taxon>Fungi</taxon>
        <taxon>Dikarya</taxon>
        <taxon>Basidiomycota</taxon>
        <taxon>Pucciniomycotina</taxon>
        <taxon>Microbotryomycetes</taxon>
        <taxon>Sporidiobolales</taxon>
        <taxon>Sporidiobolaceae</taxon>
        <taxon>Rhodotorula</taxon>
    </lineage>
</organism>
<feature type="transmembrane region" description="Helical" evidence="1">
    <location>
        <begin position="52"/>
        <end position="73"/>
    </location>
</feature>
<dbReference type="EMBL" id="PJQD01000025">
    <property type="protein sequence ID" value="POY74385.1"/>
    <property type="molecule type" value="Genomic_DNA"/>
</dbReference>
<keyword evidence="1" id="KW-1133">Transmembrane helix</keyword>
<feature type="transmembrane region" description="Helical" evidence="1">
    <location>
        <begin position="12"/>
        <end position="32"/>
    </location>
</feature>
<feature type="transmembrane region" description="Helical" evidence="1">
    <location>
        <begin position="126"/>
        <end position="150"/>
    </location>
</feature>
<sequence>MVSERFVRFTMAPVALLTFLTSVVVMAIAASLEHRWKNVGFPNNSYRDRERLLLVAGIWGIIVSLYSLIGVLVRPTSRAFGVLVHLIFYAIAFFLYLCGAASLTALTNSIDCGNVTWSRCNVVKGGLVSTGWIGTIFTFIMLLIAIFLGVKARSGVGARKAALTEA</sequence>